<organism evidence="1 2">
    <name type="scientific">Desulfosporosinus fructosivorans</name>
    <dbReference type="NCBI Taxonomy" id="2018669"/>
    <lineage>
        <taxon>Bacteria</taxon>
        <taxon>Bacillati</taxon>
        <taxon>Bacillota</taxon>
        <taxon>Clostridia</taxon>
        <taxon>Eubacteriales</taxon>
        <taxon>Desulfitobacteriaceae</taxon>
        <taxon>Desulfosporosinus</taxon>
    </lineage>
</organism>
<evidence type="ECO:0000313" key="2">
    <source>
        <dbReference type="Proteomes" id="UP000298460"/>
    </source>
</evidence>
<comment type="caution">
    <text evidence="1">The sequence shown here is derived from an EMBL/GenBank/DDBJ whole genome shotgun (WGS) entry which is preliminary data.</text>
</comment>
<dbReference type="RefSeq" id="WP_135544524.1">
    <property type="nucleotide sequence ID" value="NZ_SPQQ01000001.1"/>
</dbReference>
<proteinExistence type="predicted"/>
<reference evidence="1 2" key="1">
    <citation type="submission" date="2019-03" db="EMBL/GenBank/DDBJ databases">
        <title>Draft Genome Sequence of Desulfosporosinus fructosivorans Strain 63.6F, Isolated from Marine Sediment in the Baltic Sea.</title>
        <authorList>
            <person name="Hausmann B."/>
            <person name="Vandieken V."/>
            <person name="Pjevac P."/>
            <person name="Schreck K."/>
            <person name="Herbold C.W."/>
            <person name="Loy A."/>
        </authorList>
    </citation>
    <scope>NUCLEOTIDE SEQUENCE [LARGE SCALE GENOMIC DNA]</scope>
    <source>
        <strain evidence="1 2">63.6F</strain>
    </source>
</reference>
<evidence type="ECO:0000313" key="1">
    <source>
        <dbReference type="EMBL" id="TGE39585.1"/>
    </source>
</evidence>
<accession>A0A4Z0RB88</accession>
<dbReference type="OrthoDB" id="2376828at2"/>
<protein>
    <submittedName>
        <fullName evidence="1">Uncharacterized protein</fullName>
    </submittedName>
</protein>
<sequence>MNRRTCPHCKGRSYSAYSGLNWDCPYCGKNMDNVDNELCDIPSPELEEETPTIKLYAINGGKY</sequence>
<gene>
    <name evidence="1" type="ORF">E4K67_00805</name>
</gene>
<dbReference type="Proteomes" id="UP000298460">
    <property type="component" value="Unassembled WGS sequence"/>
</dbReference>
<name>A0A4Z0RB88_9FIRM</name>
<dbReference type="EMBL" id="SPQQ01000001">
    <property type="protein sequence ID" value="TGE39585.1"/>
    <property type="molecule type" value="Genomic_DNA"/>
</dbReference>
<keyword evidence="2" id="KW-1185">Reference proteome</keyword>
<dbReference type="AlphaFoldDB" id="A0A4Z0RB88"/>